<name>A0A078A5T7_STYLE</name>
<dbReference type="InParanoid" id="A0A078A5T7"/>
<organism evidence="2 3">
    <name type="scientific">Stylonychia lemnae</name>
    <name type="common">Ciliate</name>
    <dbReference type="NCBI Taxonomy" id="5949"/>
    <lineage>
        <taxon>Eukaryota</taxon>
        <taxon>Sar</taxon>
        <taxon>Alveolata</taxon>
        <taxon>Ciliophora</taxon>
        <taxon>Intramacronucleata</taxon>
        <taxon>Spirotrichea</taxon>
        <taxon>Stichotrichia</taxon>
        <taxon>Sporadotrichida</taxon>
        <taxon>Oxytrichidae</taxon>
        <taxon>Stylonychinae</taxon>
        <taxon>Stylonychia</taxon>
    </lineage>
</organism>
<proteinExistence type="predicted"/>
<feature type="region of interest" description="Disordered" evidence="1">
    <location>
        <begin position="84"/>
        <end position="107"/>
    </location>
</feature>
<accession>A0A078A5T7</accession>
<protein>
    <submittedName>
        <fullName evidence="2">Uncharacterized protein</fullName>
    </submittedName>
</protein>
<evidence type="ECO:0000313" key="2">
    <source>
        <dbReference type="EMBL" id="CDW77610.1"/>
    </source>
</evidence>
<dbReference type="EMBL" id="CCKQ01006305">
    <property type="protein sequence ID" value="CDW77610.1"/>
    <property type="molecule type" value="Genomic_DNA"/>
</dbReference>
<sequence length="174" mass="20373">MDPMMNVHQLFEKDQVYQATTKLRKMTIQEESSSLQHPIQMPKTPYIKQVLCPLISFRPNTNIPLIRSPFTLPKSQVLQVTQYKPNQNQPTQSEDQANQSTFETLESSSYESPFRLVSWQTVLQECDDEYDETPTQKQISQNKQIYQNIPSVKNFLFQQTQLQIQMQLERGEGQ</sequence>
<dbReference type="AlphaFoldDB" id="A0A078A5T7"/>
<reference evidence="2 3" key="1">
    <citation type="submission" date="2014-06" db="EMBL/GenBank/DDBJ databases">
        <authorList>
            <person name="Swart Estienne"/>
        </authorList>
    </citation>
    <scope>NUCLEOTIDE SEQUENCE [LARGE SCALE GENOMIC DNA]</scope>
    <source>
        <strain evidence="2 3">130c</strain>
    </source>
</reference>
<keyword evidence="3" id="KW-1185">Reference proteome</keyword>
<evidence type="ECO:0000313" key="3">
    <source>
        <dbReference type="Proteomes" id="UP000039865"/>
    </source>
</evidence>
<dbReference type="Proteomes" id="UP000039865">
    <property type="component" value="Unassembled WGS sequence"/>
</dbReference>
<gene>
    <name evidence="2" type="primary">Contig17529.g18649</name>
    <name evidence="2" type="ORF">STYLEM_6573</name>
</gene>
<evidence type="ECO:0000256" key="1">
    <source>
        <dbReference type="SAM" id="MobiDB-lite"/>
    </source>
</evidence>